<gene>
    <name evidence="1" type="ORF">PGLA1383_LOCUS49482</name>
</gene>
<proteinExistence type="predicted"/>
<name>A0A813H7U2_POLGL</name>
<accession>A0A813H7U2</accession>
<keyword evidence="2" id="KW-1185">Reference proteome</keyword>
<protein>
    <submittedName>
        <fullName evidence="1">Uncharacterized protein</fullName>
    </submittedName>
</protein>
<dbReference type="AlphaFoldDB" id="A0A813H7U2"/>
<feature type="non-terminal residue" evidence="1">
    <location>
        <position position="1"/>
    </location>
</feature>
<dbReference type="EMBL" id="CAJNNV010030823">
    <property type="protein sequence ID" value="CAE8633658.1"/>
    <property type="molecule type" value="Genomic_DNA"/>
</dbReference>
<dbReference type="Proteomes" id="UP000654075">
    <property type="component" value="Unassembled WGS sequence"/>
</dbReference>
<reference evidence="1" key="1">
    <citation type="submission" date="2021-02" db="EMBL/GenBank/DDBJ databases">
        <authorList>
            <person name="Dougan E. K."/>
            <person name="Rhodes N."/>
            <person name="Thang M."/>
            <person name="Chan C."/>
        </authorList>
    </citation>
    <scope>NUCLEOTIDE SEQUENCE</scope>
</reference>
<comment type="caution">
    <text evidence="1">The sequence shown here is derived from an EMBL/GenBank/DDBJ whole genome shotgun (WGS) entry which is preliminary data.</text>
</comment>
<organism evidence="1 2">
    <name type="scientific">Polarella glacialis</name>
    <name type="common">Dinoflagellate</name>
    <dbReference type="NCBI Taxonomy" id="89957"/>
    <lineage>
        <taxon>Eukaryota</taxon>
        <taxon>Sar</taxon>
        <taxon>Alveolata</taxon>
        <taxon>Dinophyceae</taxon>
        <taxon>Suessiales</taxon>
        <taxon>Suessiaceae</taxon>
        <taxon>Polarella</taxon>
    </lineage>
</organism>
<sequence length="135" mass="15548">MTALVRVVRGKTVKQKARDRVATSAFMTAKENLTLMRESKESQSKCYCYEQGHGNKEIHEYQIHGRERSPKEFSLKWAFESLNRKDKGDDSDTGSSEDRRVTRSLCAVFGDRPLDKIPGVGWYFRLTINSVTPNW</sequence>
<evidence type="ECO:0000313" key="2">
    <source>
        <dbReference type="Proteomes" id="UP000654075"/>
    </source>
</evidence>
<evidence type="ECO:0000313" key="1">
    <source>
        <dbReference type="EMBL" id="CAE8633658.1"/>
    </source>
</evidence>